<comment type="caution">
    <text evidence="1">The sequence shown here is derived from an EMBL/GenBank/DDBJ whole genome shotgun (WGS) entry which is preliminary data.</text>
</comment>
<keyword evidence="2" id="KW-1185">Reference proteome</keyword>
<dbReference type="Gene3D" id="3.30.70.100">
    <property type="match status" value="1"/>
</dbReference>
<evidence type="ECO:0000313" key="1">
    <source>
        <dbReference type="EMBL" id="MFG6433862.1"/>
    </source>
</evidence>
<dbReference type="Proteomes" id="UP001606210">
    <property type="component" value="Unassembled WGS sequence"/>
</dbReference>
<dbReference type="PIRSF" id="PIRSF007028">
    <property type="entry name" value="UCP007028"/>
    <property type="match status" value="1"/>
</dbReference>
<proteinExistence type="predicted"/>
<dbReference type="InterPro" id="IPR009874">
    <property type="entry name" value="DUF1428"/>
</dbReference>
<dbReference type="RefSeq" id="WP_394484983.1">
    <property type="nucleotide sequence ID" value="NZ_JBIGHV010000017.1"/>
</dbReference>
<name>A0ABW7FB59_9BURK</name>
<protein>
    <submittedName>
        <fullName evidence="1">DUF1428 domain-containing protein</fullName>
    </submittedName>
</protein>
<dbReference type="InterPro" id="IPR011008">
    <property type="entry name" value="Dimeric_a/b-barrel"/>
</dbReference>
<sequence>MSYIDCFLAPVPRANKAAYEALARVSAQVIKEYGALDVVECWLDESGPGAGSYHGVEARKANAQYTSFAAAAGAGKDETVVLSYVTWPSKTARDAGMEKVTADPRMQFSDQPPAFDGSRLIAAGFKPMPL</sequence>
<organism evidence="1 2">
    <name type="scientific">Pelomonas parva</name>
    <dbReference type="NCBI Taxonomy" id="3299032"/>
    <lineage>
        <taxon>Bacteria</taxon>
        <taxon>Pseudomonadati</taxon>
        <taxon>Pseudomonadota</taxon>
        <taxon>Betaproteobacteria</taxon>
        <taxon>Burkholderiales</taxon>
        <taxon>Sphaerotilaceae</taxon>
        <taxon>Roseateles</taxon>
    </lineage>
</organism>
<dbReference type="Pfam" id="PF07237">
    <property type="entry name" value="DUF1428"/>
    <property type="match status" value="1"/>
</dbReference>
<dbReference type="SUPFAM" id="SSF54909">
    <property type="entry name" value="Dimeric alpha+beta barrel"/>
    <property type="match status" value="1"/>
</dbReference>
<gene>
    <name evidence="1" type="ORF">ACG00Y_28430</name>
</gene>
<reference evidence="1 2" key="1">
    <citation type="submission" date="2024-08" db="EMBL/GenBank/DDBJ databases">
        <authorList>
            <person name="Lu H."/>
        </authorList>
    </citation>
    <scope>NUCLEOTIDE SEQUENCE [LARGE SCALE GENOMIC DNA]</scope>
    <source>
        <strain evidence="1 2">LYH14W</strain>
    </source>
</reference>
<evidence type="ECO:0000313" key="2">
    <source>
        <dbReference type="Proteomes" id="UP001606210"/>
    </source>
</evidence>
<accession>A0ABW7FB59</accession>
<dbReference type="EMBL" id="JBIGHV010000017">
    <property type="protein sequence ID" value="MFG6433862.1"/>
    <property type="molecule type" value="Genomic_DNA"/>
</dbReference>